<evidence type="ECO:0000313" key="1">
    <source>
        <dbReference type="EMBL" id="KPM32831.1"/>
    </source>
</evidence>
<reference evidence="1 2" key="1">
    <citation type="submission" date="2015-09" db="EMBL/GenBank/DDBJ databases">
        <title>Genome sequence of the marine flavobacterium Croceitalea dokdonensis DOKDO 023 that contains proton- and sodium-pumping rhodopsins.</title>
        <authorList>
            <person name="Kwon S.-K."/>
            <person name="Lee H.K."/>
            <person name="Kwak M.-J."/>
            <person name="Kim J.F."/>
        </authorList>
    </citation>
    <scope>NUCLEOTIDE SEQUENCE [LARGE SCALE GENOMIC DNA]</scope>
    <source>
        <strain evidence="1 2">DOKDO 023</strain>
    </source>
</reference>
<proteinExistence type="predicted"/>
<protein>
    <recommendedName>
        <fullName evidence="3">DUF2490 domain-containing protein</fullName>
    </recommendedName>
</protein>
<dbReference type="Proteomes" id="UP000050280">
    <property type="component" value="Unassembled WGS sequence"/>
</dbReference>
<accession>A0A0P7AW02</accession>
<dbReference type="InterPro" id="IPR019619">
    <property type="entry name" value="DUF2490"/>
</dbReference>
<comment type="caution">
    <text evidence="1">The sequence shown here is derived from an EMBL/GenBank/DDBJ whole genome shotgun (WGS) entry which is preliminary data.</text>
</comment>
<name>A0A0P7AW02_9FLAO</name>
<dbReference type="STRING" id="1300341.I595_1258"/>
<dbReference type="Pfam" id="PF10677">
    <property type="entry name" value="DUF2490"/>
    <property type="match status" value="1"/>
</dbReference>
<evidence type="ECO:0000313" key="2">
    <source>
        <dbReference type="Proteomes" id="UP000050280"/>
    </source>
</evidence>
<keyword evidence="2" id="KW-1185">Reference proteome</keyword>
<sequence length="215" mass="25426">MLLAYTSVWGQENLTVYWQPSLALNYKVKKNYSHNFALINRNFTFKEASVTLDTRHVDIVHFSNLKIRENQSIAFGILYRFRDAFDDAGNELRLTQQFNLVQRPLVVRYGHRFRTEQRITNTNTIHRFRYRFTLDFPLRGEALDLGEPYLVGNIENLLSVGRQAKPEYDTRFTLNLGWKITDRAKFQIGAEYRLEDYAQNLQHVCFLLTTLNYSL</sequence>
<organism evidence="1 2">
    <name type="scientific">Croceitalea dokdonensis DOKDO 023</name>
    <dbReference type="NCBI Taxonomy" id="1300341"/>
    <lineage>
        <taxon>Bacteria</taxon>
        <taxon>Pseudomonadati</taxon>
        <taxon>Bacteroidota</taxon>
        <taxon>Flavobacteriia</taxon>
        <taxon>Flavobacteriales</taxon>
        <taxon>Flavobacteriaceae</taxon>
        <taxon>Croceitalea</taxon>
    </lineage>
</organism>
<dbReference type="AlphaFoldDB" id="A0A0P7AW02"/>
<dbReference type="EMBL" id="LDJX01000002">
    <property type="protein sequence ID" value="KPM32831.1"/>
    <property type="molecule type" value="Genomic_DNA"/>
</dbReference>
<gene>
    <name evidence="1" type="ORF">I595_1258</name>
</gene>
<evidence type="ECO:0008006" key="3">
    <source>
        <dbReference type="Google" id="ProtNLM"/>
    </source>
</evidence>